<dbReference type="SUPFAM" id="SSF50939">
    <property type="entry name" value="Sialidases"/>
    <property type="match status" value="1"/>
</dbReference>
<dbReference type="InterPro" id="IPR002860">
    <property type="entry name" value="BNR_rpt"/>
</dbReference>
<dbReference type="RefSeq" id="WP_148134404.1">
    <property type="nucleotide sequence ID" value="NZ_CP017634.1"/>
</dbReference>
<dbReference type="Gene3D" id="2.130.10.10">
    <property type="entry name" value="YVTN repeat-like/Quinoprotein amine dehydrogenase"/>
    <property type="match status" value="1"/>
</dbReference>
<dbReference type="KEGG" id="fwa:DCMF_10555"/>
<dbReference type="CDD" id="cd15482">
    <property type="entry name" value="Sialidase_non-viral"/>
    <property type="match status" value="1"/>
</dbReference>
<dbReference type="EMBL" id="CP017634">
    <property type="protein sequence ID" value="ATW25150.1"/>
    <property type="molecule type" value="Genomic_DNA"/>
</dbReference>
<dbReference type="Pfam" id="PF02012">
    <property type="entry name" value="BNR"/>
    <property type="match status" value="3"/>
</dbReference>
<sequence>MKSKILSMLGTTKKKAGAVVLCGALVAAIGVGTAYAAGSITSLQVQVKNGVKSYSTDGGKTWAKKVPDGVTVNDKDGKITVTNGVPPKDADGKGLLSKVENGVRSYSTDGGKTWSEKAPDGVTETETTDGKFTFTNGDPSEDAHGMGLMVKVESGVKLYSTDGGKTWSENAPDGVTIGKDGAVMFTDYANRQAIEN</sequence>
<protein>
    <recommendedName>
        <fullName evidence="5">Exo-alpha-sialidase</fullName>
    </recommendedName>
</protein>
<dbReference type="InterPro" id="IPR036278">
    <property type="entry name" value="Sialidase_sf"/>
</dbReference>
<reference evidence="3 4" key="1">
    <citation type="submission" date="2016-10" db="EMBL/GenBank/DDBJ databases">
        <title>Complete Genome Sequence of Peptococcaceae strain DCMF.</title>
        <authorList>
            <person name="Edwards R.J."/>
            <person name="Holland S.I."/>
            <person name="Deshpande N.P."/>
            <person name="Wong Y.K."/>
            <person name="Ertan H."/>
            <person name="Manefield M."/>
            <person name="Russell T.L."/>
            <person name="Lee M.J."/>
        </authorList>
    </citation>
    <scope>NUCLEOTIDE SEQUENCE [LARGE SCALE GENOMIC DNA]</scope>
    <source>
        <strain evidence="3 4">DCMF</strain>
    </source>
</reference>
<feature type="region of interest" description="Disordered" evidence="1">
    <location>
        <begin position="104"/>
        <end position="140"/>
    </location>
</feature>
<evidence type="ECO:0000256" key="2">
    <source>
        <dbReference type="SAM" id="SignalP"/>
    </source>
</evidence>
<name>A0A3G1KRT7_FORW1</name>
<evidence type="ECO:0000313" key="3">
    <source>
        <dbReference type="EMBL" id="ATW25150.1"/>
    </source>
</evidence>
<feature type="signal peptide" evidence="2">
    <location>
        <begin position="1"/>
        <end position="36"/>
    </location>
</feature>
<evidence type="ECO:0008006" key="5">
    <source>
        <dbReference type="Google" id="ProtNLM"/>
    </source>
</evidence>
<accession>A0A3G1KRT7</accession>
<dbReference type="OrthoDB" id="9812814at2"/>
<feature type="chain" id="PRO_5018074360" description="Exo-alpha-sialidase" evidence="2">
    <location>
        <begin position="37"/>
        <end position="196"/>
    </location>
</feature>
<evidence type="ECO:0000256" key="1">
    <source>
        <dbReference type="SAM" id="MobiDB-lite"/>
    </source>
</evidence>
<dbReference type="Proteomes" id="UP000323521">
    <property type="component" value="Chromosome"/>
</dbReference>
<evidence type="ECO:0000313" key="4">
    <source>
        <dbReference type="Proteomes" id="UP000323521"/>
    </source>
</evidence>
<proteinExistence type="predicted"/>
<keyword evidence="2" id="KW-0732">Signal</keyword>
<dbReference type="AlphaFoldDB" id="A0A3G1KRT7"/>
<keyword evidence="4" id="KW-1185">Reference proteome</keyword>
<dbReference type="InterPro" id="IPR015943">
    <property type="entry name" value="WD40/YVTN_repeat-like_dom_sf"/>
</dbReference>
<gene>
    <name evidence="3" type="ORF">DCMF_10555</name>
</gene>
<organism evidence="3 4">
    <name type="scientific">Formimonas warabiya</name>
    <dbReference type="NCBI Taxonomy" id="1761012"/>
    <lineage>
        <taxon>Bacteria</taxon>
        <taxon>Bacillati</taxon>
        <taxon>Bacillota</taxon>
        <taxon>Clostridia</taxon>
        <taxon>Eubacteriales</taxon>
        <taxon>Peptococcaceae</taxon>
        <taxon>Candidatus Formimonas</taxon>
    </lineage>
</organism>